<accession>A0A6A3BIY2</accession>
<dbReference type="Proteomes" id="UP000436088">
    <property type="component" value="Unassembled WGS sequence"/>
</dbReference>
<sequence length="159" mass="18274">MKLLKLLSFQASPHSRLRKLTIVPEDADESEKLKARMSNLENIAGMREALTDIRNISYFLQSFSRNRNERKTKSAVHERLEKYSSKERAVLAIAAFASSIAELSMLVKERDHPISKFKNIVQRYSLKLDFNALRSSGLIKAMKEVARVRKINRVQVISL</sequence>
<comment type="caution">
    <text evidence="1">The sequence shown here is derived from an EMBL/GenBank/DDBJ whole genome shotgun (WGS) entry which is preliminary data.</text>
</comment>
<proteinExistence type="predicted"/>
<organism evidence="1 2">
    <name type="scientific">Hibiscus syriacus</name>
    <name type="common">Rose of Sharon</name>
    <dbReference type="NCBI Taxonomy" id="106335"/>
    <lineage>
        <taxon>Eukaryota</taxon>
        <taxon>Viridiplantae</taxon>
        <taxon>Streptophyta</taxon>
        <taxon>Embryophyta</taxon>
        <taxon>Tracheophyta</taxon>
        <taxon>Spermatophyta</taxon>
        <taxon>Magnoliopsida</taxon>
        <taxon>eudicotyledons</taxon>
        <taxon>Gunneridae</taxon>
        <taxon>Pentapetalae</taxon>
        <taxon>rosids</taxon>
        <taxon>malvids</taxon>
        <taxon>Malvales</taxon>
        <taxon>Malvaceae</taxon>
        <taxon>Malvoideae</taxon>
        <taxon>Hibiscus</taxon>
    </lineage>
</organism>
<name>A0A6A3BIY2_HIBSY</name>
<evidence type="ECO:0000313" key="1">
    <source>
        <dbReference type="EMBL" id="KAE8716990.1"/>
    </source>
</evidence>
<keyword evidence="2" id="KW-1185">Reference proteome</keyword>
<dbReference type="EMBL" id="VEPZ02000835">
    <property type="protein sequence ID" value="KAE8716990.1"/>
    <property type="molecule type" value="Genomic_DNA"/>
</dbReference>
<dbReference type="AlphaFoldDB" id="A0A6A3BIY2"/>
<protein>
    <submittedName>
        <fullName evidence="1">Uncharacterized protein</fullName>
    </submittedName>
</protein>
<gene>
    <name evidence="1" type="ORF">F3Y22_tig00110076pilonHSYRG00111</name>
</gene>
<evidence type="ECO:0000313" key="2">
    <source>
        <dbReference type="Proteomes" id="UP000436088"/>
    </source>
</evidence>
<reference evidence="1" key="1">
    <citation type="submission" date="2019-09" db="EMBL/GenBank/DDBJ databases">
        <title>Draft genome information of white flower Hibiscus syriacus.</title>
        <authorList>
            <person name="Kim Y.-M."/>
        </authorList>
    </citation>
    <scope>NUCLEOTIDE SEQUENCE [LARGE SCALE GENOMIC DNA]</scope>
    <source>
        <strain evidence="1">YM2019G1</strain>
    </source>
</reference>